<feature type="transmembrane region" description="Helical" evidence="2">
    <location>
        <begin position="194"/>
        <end position="215"/>
    </location>
</feature>
<sequence>MSSGFHQDTDQLRGDSVQEDRKRMKKPSQEWCPRVPLVNRIPKPEGDMYEKLLAPLLERDKMQCDAWKDEVQNLLIFAGLFSAVVTAFIIESYKGLQTDSNDTVVSLLSRIADRLDAPLNASSFTSSPQDFITSFQPTPSSIRVNILWFISLVLSLTTALVGIISLQWLREHQQYDNFHGSELKFASSTFARRVWQGVLFFVGTIDFLLALHHQVATPVISVTGLPFFFLLATTVLPAFQAFTLSFPFLLQLNDKVPVPMPFKSPQSNIIRRLSASSRRLFFISACIFAPFYLFLIAFPSHASRAVKEMFVWGRVDIRTWAPFLKHWRYTCSKRLDFPPFHDYWTDPGSWTSSDAQWPQMRTQYASLLHECDASEMRKFTIDRRTHGTGIWDFSRWIPNVYDCAHGFRTILKQTRDHDQVCRVYHCGEDLSIQYVQSLWNYQNKFDVPLRPPIIRSKCRALEILLEGNSHKDDESPLVWPQFGEGENPINFDMMHTLHLRAVLSSILQCYHTDNKPQNIRSAWTECQLNLIKPLLVDHTNLIFFGDLDKHPLFLDLFFKHKVIFIPDLSRQWSSLLQQFFIKTATRNDLLKYTKMVDGVDIVKLEALDIVIWEIVDLQLPEDALSTMQLLARRLSTAVEGAESKVISERPDFLAFTSCGYLLTWLNNGRDVPRHAPPTQAVELRDTLMAYNTSLNMTLTHFGYEYGDKRIQQRLESDFNIMAKRFGEKYPAYVMQSPYDMFSGGTWQHPNLMAEQSDRGRSPPMISLAHDDTMEHNERDNTV</sequence>
<accession>A0A8H5BU45</accession>
<protein>
    <recommendedName>
        <fullName evidence="3">DUF6535 domain-containing protein</fullName>
    </recommendedName>
</protein>
<gene>
    <name evidence="4" type="ORF">D9619_009188</name>
</gene>
<dbReference type="AlphaFoldDB" id="A0A8H5BU45"/>
<name>A0A8H5BU45_9AGAR</name>
<feature type="domain" description="DUF6535" evidence="3">
    <location>
        <begin position="57"/>
        <end position="177"/>
    </location>
</feature>
<evidence type="ECO:0000256" key="2">
    <source>
        <dbReference type="SAM" id="Phobius"/>
    </source>
</evidence>
<feature type="transmembrane region" description="Helical" evidence="2">
    <location>
        <begin position="227"/>
        <end position="250"/>
    </location>
</feature>
<dbReference type="Proteomes" id="UP000567179">
    <property type="component" value="Unassembled WGS sequence"/>
</dbReference>
<feature type="transmembrane region" description="Helical" evidence="2">
    <location>
        <begin position="280"/>
        <end position="298"/>
    </location>
</feature>
<evidence type="ECO:0000259" key="3">
    <source>
        <dbReference type="Pfam" id="PF20153"/>
    </source>
</evidence>
<dbReference type="InterPro" id="IPR045338">
    <property type="entry name" value="DUF6535"/>
</dbReference>
<organism evidence="4 5">
    <name type="scientific">Psilocybe cf. subviscida</name>
    <dbReference type="NCBI Taxonomy" id="2480587"/>
    <lineage>
        <taxon>Eukaryota</taxon>
        <taxon>Fungi</taxon>
        <taxon>Dikarya</taxon>
        <taxon>Basidiomycota</taxon>
        <taxon>Agaricomycotina</taxon>
        <taxon>Agaricomycetes</taxon>
        <taxon>Agaricomycetidae</taxon>
        <taxon>Agaricales</taxon>
        <taxon>Agaricineae</taxon>
        <taxon>Strophariaceae</taxon>
        <taxon>Psilocybe</taxon>
    </lineage>
</organism>
<keyword evidence="2" id="KW-0812">Transmembrane</keyword>
<proteinExistence type="predicted"/>
<feature type="compositionally biased region" description="Basic and acidic residues" evidence="1">
    <location>
        <begin position="768"/>
        <end position="782"/>
    </location>
</feature>
<reference evidence="4 5" key="1">
    <citation type="journal article" date="2020" name="ISME J.">
        <title>Uncovering the hidden diversity of litter-decomposition mechanisms in mushroom-forming fungi.</title>
        <authorList>
            <person name="Floudas D."/>
            <person name="Bentzer J."/>
            <person name="Ahren D."/>
            <person name="Johansson T."/>
            <person name="Persson P."/>
            <person name="Tunlid A."/>
        </authorList>
    </citation>
    <scope>NUCLEOTIDE SEQUENCE [LARGE SCALE GENOMIC DNA]</scope>
    <source>
        <strain evidence="4 5">CBS 101986</strain>
    </source>
</reference>
<dbReference type="Pfam" id="PF20153">
    <property type="entry name" value="DUF6535"/>
    <property type="match status" value="1"/>
</dbReference>
<keyword evidence="2" id="KW-0472">Membrane</keyword>
<keyword evidence="5" id="KW-1185">Reference proteome</keyword>
<feature type="region of interest" description="Disordered" evidence="1">
    <location>
        <begin position="1"/>
        <end position="30"/>
    </location>
</feature>
<comment type="caution">
    <text evidence="4">The sequence shown here is derived from an EMBL/GenBank/DDBJ whole genome shotgun (WGS) entry which is preliminary data.</text>
</comment>
<feature type="transmembrane region" description="Helical" evidence="2">
    <location>
        <begin position="146"/>
        <end position="169"/>
    </location>
</feature>
<dbReference type="EMBL" id="JAACJJ010000002">
    <property type="protein sequence ID" value="KAF5329430.1"/>
    <property type="molecule type" value="Genomic_DNA"/>
</dbReference>
<feature type="transmembrane region" description="Helical" evidence="2">
    <location>
        <begin position="71"/>
        <end position="90"/>
    </location>
</feature>
<feature type="region of interest" description="Disordered" evidence="1">
    <location>
        <begin position="749"/>
        <end position="782"/>
    </location>
</feature>
<keyword evidence="2" id="KW-1133">Transmembrane helix</keyword>
<evidence type="ECO:0000313" key="5">
    <source>
        <dbReference type="Proteomes" id="UP000567179"/>
    </source>
</evidence>
<evidence type="ECO:0000313" key="4">
    <source>
        <dbReference type="EMBL" id="KAF5329430.1"/>
    </source>
</evidence>
<evidence type="ECO:0000256" key="1">
    <source>
        <dbReference type="SAM" id="MobiDB-lite"/>
    </source>
</evidence>
<dbReference type="OrthoDB" id="3235960at2759"/>
<feature type="compositionally biased region" description="Basic and acidic residues" evidence="1">
    <location>
        <begin position="7"/>
        <end position="22"/>
    </location>
</feature>